<dbReference type="Gene3D" id="3.30.200.20">
    <property type="entry name" value="Phosphorylase Kinase, domain 1"/>
    <property type="match status" value="1"/>
</dbReference>
<feature type="compositionally biased region" description="Polar residues" evidence="2">
    <location>
        <begin position="1"/>
        <end position="17"/>
    </location>
</feature>
<dbReference type="PROSITE" id="PS50011">
    <property type="entry name" value="PROTEIN_KINASE_DOM"/>
    <property type="match status" value="1"/>
</dbReference>
<proteinExistence type="predicted"/>
<dbReference type="EMBL" id="HBFR01033205">
    <property type="protein sequence ID" value="CAD8897004.1"/>
    <property type="molecule type" value="Transcribed_RNA"/>
</dbReference>
<dbReference type="PANTHER" id="PTHR11909">
    <property type="entry name" value="CASEIN KINASE-RELATED"/>
    <property type="match status" value="1"/>
</dbReference>
<dbReference type="SUPFAM" id="SSF56112">
    <property type="entry name" value="Protein kinase-like (PK-like)"/>
    <property type="match status" value="1"/>
</dbReference>
<dbReference type="Gene3D" id="1.10.510.10">
    <property type="entry name" value="Transferase(Phosphotransferase) domain 1"/>
    <property type="match status" value="1"/>
</dbReference>
<dbReference type="InterPro" id="IPR050235">
    <property type="entry name" value="CK1_Ser-Thr_kinase"/>
</dbReference>
<dbReference type="SMART" id="SM00220">
    <property type="entry name" value="S_TKc"/>
    <property type="match status" value="1"/>
</dbReference>
<feature type="region of interest" description="Disordered" evidence="2">
    <location>
        <begin position="1"/>
        <end position="34"/>
    </location>
</feature>
<evidence type="ECO:0000256" key="2">
    <source>
        <dbReference type="SAM" id="MobiDB-lite"/>
    </source>
</evidence>
<feature type="domain" description="Protein kinase" evidence="3">
    <location>
        <begin position="53"/>
        <end position="460"/>
    </location>
</feature>
<protein>
    <recommendedName>
        <fullName evidence="1">Casein kinase I</fullName>
    </recommendedName>
</protein>
<organism evidence="4">
    <name type="scientific">Corethron hystrix</name>
    <dbReference type="NCBI Taxonomy" id="216773"/>
    <lineage>
        <taxon>Eukaryota</taxon>
        <taxon>Sar</taxon>
        <taxon>Stramenopiles</taxon>
        <taxon>Ochrophyta</taxon>
        <taxon>Bacillariophyta</taxon>
        <taxon>Coscinodiscophyceae</taxon>
        <taxon>Corethrophycidae</taxon>
        <taxon>Corethrales</taxon>
        <taxon>Corethraceae</taxon>
        <taxon>Corethron</taxon>
    </lineage>
</organism>
<name>A0A6U5K9B7_9STRA</name>
<dbReference type="GO" id="GO:0004672">
    <property type="term" value="F:protein kinase activity"/>
    <property type="evidence" value="ECO:0007669"/>
    <property type="project" value="InterPro"/>
</dbReference>
<dbReference type="EMBL" id="HBFR01033208">
    <property type="protein sequence ID" value="CAD8897007.1"/>
    <property type="molecule type" value="Transcribed_RNA"/>
</dbReference>
<sequence>MTSTMNSSTTPIHQRTTPAHPAVPRSSFRSFRHRPPFPESNSILECDGGDRRFLVLPRLGRGTFAAIFRGLDLSVIPSYDESKNGKSKSNVVAIKMELCEYYAGGNMLETEAHVLRHMGIHHPEHVPRFIKYIDAVPCRTAYGSEGRCRALVMELLDSDGAGTVEDMHTLRERAAVEQQQRKGTDAAFSGAHGRMHAMHISDAVWLVADNILPRLRAMHYLGMVHRDVKPSNFVRCAESFDRERPKFKVVDFGLSKSFVVPKGSEAANDQCIWELTEGGGGPYLGQNPIGRPGSWRKERSVADFRGTSMYASPFVHLCRDYAPRDDIFSAMYVFCDFVAGGLPWASDASARGPKEGDGCTRKREVEAKKLRASEGPSKHGFGGKIEEMLMGAAAFPLPGGLRGKPCRWNRNAKMVELLRIVFTHLGSLTWGSMPNYDLIEKCIRDFEIAALEAEGNDTYFMPDKLNWNLPRSSSCNTGPSSNEGENYEHPLAQMEYNAIHGPDKVPPVWAAHTWTLVATSLLSSPWDTPRHEGSHRKIKDGYRREEYTRAMRRCLDAALPFHSFRVHCRRPPPYADNKVSKDTEEGEECLKNKWVESRMVGDEMGICIGAFHVRMALIKRITEEEGKKMAPPPAISFSTLY</sequence>
<dbReference type="InterPro" id="IPR011009">
    <property type="entry name" value="Kinase-like_dom_sf"/>
</dbReference>
<accession>A0A6U5K9B7</accession>
<evidence type="ECO:0000259" key="3">
    <source>
        <dbReference type="PROSITE" id="PS50011"/>
    </source>
</evidence>
<evidence type="ECO:0000313" key="4">
    <source>
        <dbReference type="EMBL" id="CAD8897004.1"/>
    </source>
</evidence>
<gene>
    <name evidence="4" type="ORF">CHYS00102_LOCUS24218</name>
    <name evidence="5" type="ORF">CHYS00102_LOCUS24221</name>
</gene>
<dbReference type="GO" id="GO:0005524">
    <property type="term" value="F:ATP binding"/>
    <property type="evidence" value="ECO:0007669"/>
    <property type="project" value="InterPro"/>
</dbReference>
<evidence type="ECO:0000313" key="5">
    <source>
        <dbReference type="EMBL" id="CAD8897007.1"/>
    </source>
</evidence>
<dbReference type="AlphaFoldDB" id="A0A6U5K9B7"/>
<reference evidence="4" key="1">
    <citation type="submission" date="2021-01" db="EMBL/GenBank/DDBJ databases">
        <authorList>
            <person name="Corre E."/>
            <person name="Pelletier E."/>
            <person name="Niang G."/>
            <person name="Scheremetjew M."/>
            <person name="Finn R."/>
            <person name="Kale V."/>
            <person name="Holt S."/>
            <person name="Cochrane G."/>
            <person name="Meng A."/>
            <person name="Brown T."/>
            <person name="Cohen L."/>
        </authorList>
    </citation>
    <scope>NUCLEOTIDE SEQUENCE</scope>
    <source>
        <strain evidence="4">308</strain>
    </source>
</reference>
<evidence type="ECO:0000256" key="1">
    <source>
        <dbReference type="ARBA" id="ARBA00023860"/>
    </source>
</evidence>
<dbReference type="InterPro" id="IPR000719">
    <property type="entry name" value="Prot_kinase_dom"/>
</dbReference>